<dbReference type="KEGG" id="nsg:H3L94_08670"/>
<name>A0A7D7SHB1_9NEIS</name>
<dbReference type="AlphaFoldDB" id="A0A7D7SHB1"/>
<feature type="chain" id="PRO_5027708410" evidence="1">
    <location>
        <begin position="29"/>
        <end position="176"/>
    </location>
</feature>
<evidence type="ECO:0000256" key="1">
    <source>
        <dbReference type="SAM" id="SignalP"/>
    </source>
</evidence>
<dbReference type="SUPFAM" id="SSF52833">
    <property type="entry name" value="Thioredoxin-like"/>
    <property type="match status" value="1"/>
</dbReference>
<dbReference type="InterPro" id="IPR007332">
    <property type="entry name" value="DUF411"/>
</dbReference>
<dbReference type="Proteomes" id="UP000514752">
    <property type="component" value="Chromosome"/>
</dbReference>
<dbReference type="RefSeq" id="WP_182121689.1">
    <property type="nucleotide sequence ID" value="NZ_CP059567.1"/>
</dbReference>
<sequence>MQQKTFFTRKTAWALGALAFASAAAVFAWLPGQNGAPQAEHTAAAGGHAAPHQIEVWKDPNCGCCTEWAKRMEGEGFKVVVHNTGNREVREQFGMPQQYASCHTAKVGGYVIEGHTPAADIRRLLAEKPDALGLATPGMPLGSPGMDGDMYQNRKHPYDVLLVAKNGSSSVYQSYR</sequence>
<dbReference type="InterPro" id="IPR036249">
    <property type="entry name" value="Thioredoxin-like_sf"/>
</dbReference>
<reference evidence="2 3" key="1">
    <citation type="submission" date="2020-07" db="EMBL/GenBank/DDBJ databases">
        <title>Genomic diversity of species in the Neisseriaceae family.</title>
        <authorList>
            <person name="Vincent A.T."/>
            <person name="Bernet E."/>
            <person name="Veyrier F.J."/>
        </authorList>
    </citation>
    <scope>NUCLEOTIDE SEQUENCE [LARGE SCALE GENOMIC DNA]</scope>
    <source>
        <strain evidence="2 3">DSM 22244</strain>
    </source>
</reference>
<protein>
    <submittedName>
        <fullName evidence="2">DUF411 domain-containing protein</fullName>
    </submittedName>
</protein>
<proteinExistence type="predicted"/>
<evidence type="ECO:0000313" key="2">
    <source>
        <dbReference type="EMBL" id="QMT39927.1"/>
    </source>
</evidence>
<dbReference type="Pfam" id="PF04214">
    <property type="entry name" value="DUF411"/>
    <property type="match status" value="1"/>
</dbReference>
<evidence type="ECO:0000313" key="3">
    <source>
        <dbReference type="Proteomes" id="UP000514752"/>
    </source>
</evidence>
<organism evidence="2 3">
    <name type="scientific">Neisseria shayeganii</name>
    <dbReference type="NCBI Taxonomy" id="607712"/>
    <lineage>
        <taxon>Bacteria</taxon>
        <taxon>Pseudomonadati</taxon>
        <taxon>Pseudomonadota</taxon>
        <taxon>Betaproteobacteria</taxon>
        <taxon>Neisseriales</taxon>
        <taxon>Neisseriaceae</taxon>
        <taxon>Neisseria</taxon>
    </lineage>
</organism>
<feature type="signal peptide" evidence="1">
    <location>
        <begin position="1"/>
        <end position="28"/>
    </location>
</feature>
<gene>
    <name evidence="2" type="ORF">H3L94_08670</name>
</gene>
<accession>A0A7D7SHB1</accession>
<keyword evidence="1" id="KW-0732">Signal</keyword>
<dbReference type="EMBL" id="CP059567">
    <property type="protein sequence ID" value="QMT39927.1"/>
    <property type="molecule type" value="Genomic_DNA"/>
</dbReference>